<keyword evidence="3 6" id="KW-0812">Transmembrane</keyword>
<protein>
    <recommendedName>
        <fullName evidence="9">MFS transporter</fullName>
    </recommendedName>
</protein>
<dbReference type="SUPFAM" id="SSF103473">
    <property type="entry name" value="MFS general substrate transporter"/>
    <property type="match status" value="1"/>
</dbReference>
<evidence type="ECO:0000313" key="7">
    <source>
        <dbReference type="EMBL" id="QVJ01379.1"/>
    </source>
</evidence>
<feature type="transmembrane region" description="Helical" evidence="6">
    <location>
        <begin position="58"/>
        <end position="78"/>
    </location>
</feature>
<evidence type="ECO:0000256" key="3">
    <source>
        <dbReference type="ARBA" id="ARBA00022692"/>
    </source>
</evidence>
<evidence type="ECO:0000256" key="1">
    <source>
        <dbReference type="ARBA" id="ARBA00004651"/>
    </source>
</evidence>
<reference evidence="7" key="1">
    <citation type="submission" date="2021-05" db="EMBL/GenBank/DDBJ databases">
        <authorList>
            <person name="Kaiqin L."/>
            <person name="Jian G."/>
        </authorList>
    </citation>
    <scope>NUCLEOTIDE SEQUENCE</scope>
    <source>
        <strain evidence="7">HDS5</strain>
    </source>
</reference>
<dbReference type="Proteomes" id="UP000682416">
    <property type="component" value="Chromosome"/>
</dbReference>
<organism evidence="7 8">
    <name type="scientific">Nocardiopsis eucommiae</name>
    <dbReference type="NCBI Taxonomy" id="2831970"/>
    <lineage>
        <taxon>Bacteria</taxon>
        <taxon>Bacillati</taxon>
        <taxon>Actinomycetota</taxon>
        <taxon>Actinomycetes</taxon>
        <taxon>Streptosporangiales</taxon>
        <taxon>Nocardiopsidaceae</taxon>
        <taxon>Nocardiopsis</taxon>
    </lineage>
</organism>
<dbReference type="EMBL" id="CP074402">
    <property type="protein sequence ID" value="QVJ01379.1"/>
    <property type="molecule type" value="Genomic_DNA"/>
</dbReference>
<keyword evidence="5 6" id="KW-0472">Membrane</keyword>
<dbReference type="Gene3D" id="1.20.1250.20">
    <property type="entry name" value="MFS general substrate transporter like domains"/>
    <property type="match status" value="1"/>
</dbReference>
<keyword evidence="2" id="KW-1003">Cell membrane</keyword>
<evidence type="ECO:0000256" key="6">
    <source>
        <dbReference type="SAM" id="Phobius"/>
    </source>
</evidence>
<evidence type="ECO:0000256" key="4">
    <source>
        <dbReference type="ARBA" id="ARBA00022989"/>
    </source>
</evidence>
<dbReference type="KEGG" id="nec:KGD82_25485"/>
<accession>A0A975L8T6</accession>
<name>A0A975L8T6_9ACTN</name>
<gene>
    <name evidence="7" type="ORF">KGD82_25485</name>
</gene>
<comment type="subcellular location">
    <subcellularLocation>
        <location evidence="1">Cell membrane</location>
        <topology evidence="1">Multi-pass membrane protein</topology>
    </subcellularLocation>
</comment>
<dbReference type="PANTHER" id="PTHR23513">
    <property type="entry name" value="INTEGRAL MEMBRANE EFFLUX PROTEIN-RELATED"/>
    <property type="match status" value="1"/>
</dbReference>
<keyword evidence="8" id="KW-1185">Reference proteome</keyword>
<evidence type="ECO:0008006" key="9">
    <source>
        <dbReference type="Google" id="ProtNLM"/>
    </source>
</evidence>
<dbReference type="GO" id="GO:0005886">
    <property type="term" value="C:plasma membrane"/>
    <property type="evidence" value="ECO:0007669"/>
    <property type="project" value="UniProtKB-SubCell"/>
</dbReference>
<sequence length="126" mass="13384">MHSSILGYALLTLPLAFFSSPLIIGASLFLQGLPLIAWAVVSRTLWQTVVPEEYRGRISSIFLLLGAGMAPVGLLLGGFAADLIGLRGVFLVSGIGLLLMYAFAHRGLNFVAREAKARLKVPATSS</sequence>
<keyword evidence="4 6" id="KW-1133">Transmembrane helix</keyword>
<evidence type="ECO:0000256" key="2">
    <source>
        <dbReference type="ARBA" id="ARBA00022475"/>
    </source>
</evidence>
<feature type="transmembrane region" description="Helical" evidence="6">
    <location>
        <begin position="84"/>
        <end position="104"/>
    </location>
</feature>
<dbReference type="InterPro" id="IPR036259">
    <property type="entry name" value="MFS_trans_sf"/>
</dbReference>
<proteinExistence type="predicted"/>
<dbReference type="PANTHER" id="PTHR23513:SF6">
    <property type="entry name" value="MAJOR FACILITATOR SUPERFAMILY ASSOCIATED DOMAIN-CONTAINING PROTEIN"/>
    <property type="match status" value="1"/>
</dbReference>
<evidence type="ECO:0000256" key="5">
    <source>
        <dbReference type="ARBA" id="ARBA00023136"/>
    </source>
</evidence>
<evidence type="ECO:0000313" key="8">
    <source>
        <dbReference type="Proteomes" id="UP000682416"/>
    </source>
</evidence>
<dbReference type="AlphaFoldDB" id="A0A975L8T6"/>